<organism evidence="2">
    <name type="scientific">Cupriavidus taiwanensis</name>
    <dbReference type="NCBI Taxonomy" id="164546"/>
    <lineage>
        <taxon>Bacteria</taxon>
        <taxon>Pseudomonadati</taxon>
        <taxon>Pseudomonadota</taxon>
        <taxon>Betaproteobacteria</taxon>
        <taxon>Burkholderiales</taxon>
        <taxon>Burkholderiaceae</taxon>
        <taxon>Cupriavidus</taxon>
    </lineage>
</organism>
<evidence type="ECO:0000256" key="1">
    <source>
        <dbReference type="SAM" id="Phobius"/>
    </source>
</evidence>
<gene>
    <name evidence="2" type="ORF">CBM2589_A91048</name>
</gene>
<keyword evidence="1" id="KW-0812">Transmembrane</keyword>
<sequence length="116" mass="11339">MNALAACALSLAGFAALALSLERHHADIHGRGSMPSRGAAARLRLAGAVALALAWGLHIAAQGGPLGTVSWLGTLTASAIAVALGLSYAPRAVPRLLPGVALVGLAGAGAGWLFAG</sequence>
<feature type="transmembrane region" description="Helical" evidence="1">
    <location>
        <begin position="68"/>
        <end position="90"/>
    </location>
</feature>
<proteinExistence type="predicted"/>
<reference evidence="2" key="1">
    <citation type="submission" date="2018-01" db="EMBL/GenBank/DDBJ databases">
        <authorList>
            <person name="Clerissi C."/>
        </authorList>
    </citation>
    <scope>NUCLEOTIDE SEQUENCE</scope>
    <source>
        <strain evidence="2">Cupriavidus taiwanensis STM 3521</strain>
    </source>
</reference>
<name>A0A375CH40_9BURK</name>
<dbReference type="AlphaFoldDB" id="A0A375CH40"/>
<keyword evidence="1" id="KW-0472">Membrane</keyword>
<dbReference type="RefSeq" id="WP_116342362.1">
    <property type="nucleotide sequence ID" value="NZ_LT976857.1"/>
</dbReference>
<dbReference type="EMBL" id="OFSP01000039">
    <property type="protein sequence ID" value="SOY69713.1"/>
    <property type="molecule type" value="Genomic_DNA"/>
</dbReference>
<evidence type="ECO:0008006" key="3">
    <source>
        <dbReference type="Google" id="ProtNLM"/>
    </source>
</evidence>
<dbReference type="InterPro" id="IPR021762">
    <property type="entry name" value="DUF3325"/>
</dbReference>
<accession>A0A375CH40</accession>
<feature type="transmembrane region" description="Helical" evidence="1">
    <location>
        <begin position="42"/>
        <end position="61"/>
    </location>
</feature>
<evidence type="ECO:0000313" key="2">
    <source>
        <dbReference type="EMBL" id="SOY69713.1"/>
    </source>
</evidence>
<protein>
    <recommendedName>
        <fullName evidence="3">Iron uptake protein</fullName>
    </recommendedName>
</protein>
<feature type="transmembrane region" description="Helical" evidence="1">
    <location>
        <begin position="96"/>
        <end position="115"/>
    </location>
</feature>
<dbReference type="Pfam" id="PF11804">
    <property type="entry name" value="DUF3325"/>
    <property type="match status" value="1"/>
</dbReference>
<keyword evidence="1" id="KW-1133">Transmembrane helix</keyword>
<dbReference type="Proteomes" id="UP000256297">
    <property type="component" value="Chromosome CBM2589_a"/>
</dbReference>
<comment type="caution">
    <text evidence="2">The sequence shown here is derived from an EMBL/GenBank/DDBJ whole genome shotgun (WGS) entry which is preliminary data.</text>
</comment>